<dbReference type="Proteomes" id="UP001163823">
    <property type="component" value="Chromosome 3"/>
</dbReference>
<accession>A0AAD7Q6N0</accession>
<evidence type="ECO:0000313" key="3">
    <source>
        <dbReference type="EMBL" id="KAJ7975825.1"/>
    </source>
</evidence>
<protein>
    <submittedName>
        <fullName evidence="3">CLAVATA3/ESR (CLE)-related protein 46-like</fullName>
    </submittedName>
</protein>
<evidence type="ECO:0000256" key="2">
    <source>
        <dbReference type="SAM" id="Phobius"/>
    </source>
</evidence>
<dbReference type="EMBL" id="JARAOO010000003">
    <property type="protein sequence ID" value="KAJ7975825.1"/>
    <property type="molecule type" value="Genomic_DNA"/>
</dbReference>
<comment type="caution">
    <text evidence="3">The sequence shown here is derived from an EMBL/GenBank/DDBJ whole genome shotgun (WGS) entry which is preliminary data.</text>
</comment>
<reference evidence="3" key="1">
    <citation type="journal article" date="2023" name="Science">
        <title>Elucidation of the pathway for biosynthesis of saponin adjuvants from the soapbark tree.</title>
        <authorList>
            <person name="Reed J."/>
            <person name="Orme A."/>
            <person name="El-Demerdash A."/>
            <person name="Owen C."/>
            <person name="Martin L.B.B."/>
            <person name="Misra R.C."/>
            <person name="Kikuchi S."/>
            <person name="Rejzek M."/>
            <person name="Martin A.C."/>
            <person name="Harkess A."/>
            <person name="Leebens-Mack J."/>
            <person name="Louveau T."/>
            <person name="Stephenson M.J."/>
            <person name="Osbourn A."/>
        </authorList>
    </citation>
    <scope>NUCLEOTIDE SEQUENCE</scope>
    <source>
        <strain evidence="3">S10</strain>
    </source>
</reference>
<evidence type="ECO:0000256" key="1">
    <source>
        <dbReference type="SAM" id="MobiDB-lite"/>
    </source>
</evidence>
<feature type="transmembrane region" description="Helical" evidence="2">
    <location>
        <begin position="6"/>
        <end position="23"/>
    </location>
</feature>
<organism evidence="3 4">
    <name type="scientific">Quillaja saponaria</name>
    <name type="common">Soap bark tree</name>
    <dbReference type="NCBI Taxonomy" id="32244"/>
    <lineage>
        <taxon>Eukaryota</taxon>
        <taxon>Viridiplantae</taxon>
        <taxon>Streptophyta</taxon>
        <taxon>Embryophyta</taxon>
        <taxon>Tracheophyta</taxon>
        <taxon>Spermatophyta</taxon>
        <taxon>Magnoliopsida</taxon>
        <taxon>eudicotyledons</taxon>
        <taxon>Gunneridae</taxon>
        <taxon>Pentapetalae</taxon>
        <taxon>rosids</taxon>
        <taxon>fabids</taxon>
        <taxon>Fabales</taxon>
        <taxon>Quillajaceae</taxon>
        <taxon>Quillaja</taxon>
    </lineage>
</organism>
<gene>
    <name evidence="3" type="ORF">O6P43_005687</name>
</gene>
<name>A0AAD7Q6N0_QUISA</name>
<feature type="region of interest" description="Disordered" evidence="1">
    <location>
        <begin position="61"/>
        <end position="84"/>
    </location>
</feature>
<keyword evidence="4" id="KW-1185">Reference proteome</keyword>
<dbReference type="AlphaFoldDB" id="A0AAD7Q6N0"/>
<keyword evidence="2" id="KW-1133">Transmembrane helix</keyword>
<proteinExistence type="predicted"/>
<keyword evidence="2" id="KW-0472">Membrane</keyword>
<evidence type="ECO:0000313" key="4">
    <source>
        <dbReference type="Proteomes" id="UP001163823"/>
    </source>
</evidence>
<sequence length="84" mass="9504">MKREQNVYVFIMVFILIASEFYYSKAVRFQAAKSVEVDLGAAQPRASSSTMKNKPITWIKQENIHKAPSGPNPIGNRQPPTKHD</sequence>
<keyword evidence="2" id="KW-0812">Transmembrane</keyword>
<dbReference type="KEGG" id="qsa:O6P43_005687"/>